<dbReference type="SMART" id="SM00317">
    <property type="entry name" value="SET"/>
    <property type="match status" value="1"/>
</dbReference>
<feature type="domain" description="SET" evidence="4">
    <location>
        <begin position="5"/>
        <end position="140"/>
    </location>
</feature>
<reference evidence="6" key="1">
    <citation type="submission" date="2021-02" db="EMBL/GenBank/DDBJ databases">
        <authorList>
            <person name="Nowell W R."/>
        </authorList>
    </citation>
    <scope>NUCLEOTIDE SEQUENCE</scope>
</reference>
<evidence type="ECO:0000313" key="12">
    <source>
        <dbReference type="Proteomes" id="UP000663855"/>
    </source>
</evidence>
<dbReference type="EMBL" id="CAJNOV010004575">
    <property type="protein sequence ID" value="CAF1180047.1"/>
    <property type="molecule type" value="Genomic_DNA"/>
</dbReference>
<gene>
    <name evidence="11" type="ORF">BYL167_LOCUS8563</name>
    <name evidence="6" type="ORF">CJN711_LOCUS10965</name>
    <name evidence="10" type="ORF">GIL414_LOCUS5364</name>
    <name evidence="7" type="ORF">KQP761_LOCUS17644</name>
    <name evidence="8" type="ORF">MBJ925_LOCUS872</name>
    <name evidence="9" type="ORF">SMN809_LOCUS4761</name>
</gene>
<accession>A0A814UPD6</accession>
<dbReference type="AlphaFoldDB" id="A0A814UPD6"/>
<evidence type="ECO:0000313" key="7">
    <source>
        <dbReference type="EMBL" id="CAF1550883.1"/>
    </source>
</evidence>
<evidence type="ECO:0000313" key="8">
    <source>
        <dbReference type="EMBL" id="CAF1912297.1"/>
    </source>
</evidence>
<evidence type="ECO:0000313" key="11">
    <source>
        <dbReference type="EMBL" id="CAF3902916.1"/>
    </source>
</evidence>
<dbReference type="Proteomes" id="UP000663824">
    <property type="component" value="Unassembled WGS sequence"/>
</dbReference>
<evidence type="ECO:0000259" key="4">
    <source>
        <dbReference type="PROSITE" id="PS50280"/>
    </source>
</evidence>
<sequence>MPLFKKAEICDLSEKYGFQQRGLVALEPIARSEKIYECDPATCSYYPEDDPRFKFTREQLLQIMKNYPELSEFIRNYSLMIDDDVFEAPHHILTQEVTDECALFNHSCEPNCDFDGSNDSWALKARLDINVGEELTIHYGIFETEHSLMAGVQCRCGATSCVGKLRFDFWRNCEWQRKFEHVASPFIQKKIRDLRTLLGDTVMT</sequence>
<dbReference type="Proteomes" id="UP000681720">
    <property type="component" value="Unassembled WGS sequence"/>
</dbReference>
<dbReference type="EMBL" id="CAJNOW010008950">
    <property type="protein sequence ID" value="CAF1550883.1"/>
    <property type="molecule type" value="Genomic_DNA"/>
</dbReference>
<name>A0A814UPD6_9BILA</name>
<proteinExistence type="predicted"/>
<dbReference type="EMBL" id="CAJOBJ010001404">
    <property type="protein sequence ID" value="CAF3877417.1"/>
    <property type="molecule type" value="Genomic_DNA"/>
</dbReference>
<evidence type="ECO:0000256" key="2">
    <source>
        <dbReference type="ARBA" id="ARBA00022679"/>
    </source>
</evidence>
<dbReference type="Proteomes" id="UP000663834">
    <property type="component" value="Unassembled WGS sequence"/>
</dbReference>
<evidence type="ECO:0000313" key="6">
    <source>
        <dbReference type="EMBL" id="CAF1180047.1"/>
    </source>
</evidence>
<keyword evidence="3" id="KW-0949">S-adenosyl-L-methionine</keyword>
<dbReference type="OrthoDB" id="308383at2759"/>
<evidence type="ECO:0000313" key="9">
    <source>
        <dbReference type="EMBL" id="CAF3865064.1"/>
    </source>
</evidence>
<dbReference type="Pfam" id="PF00856">
    <property type="entry name" value="SET"/>
    <property type="match status" value="1"/>
</dbReference>
<evidence type="ECO:0000313" key="10">
    <source>
        <dbReference type="EMBL" id="CAF3877417.1"/>
    </source>
</evidence>
<keyword evidence="1" id="KW-0489">Methyltransferase</keyword>
<dbReference type="InterPro" id="IPR003616">
    <property type="entry name" value="Post-SET_dom"/>
</dbReference>
<protein>
    <recommendedName>
        <fullName evidence="13">SET domain-containing protein</fullName>
    </recommendedName>
</protein>
<evidence type="ECO:0000256" key="3">
    <source>
        <dbReference type="ARBA" id="ARBA00022691"/>
    </source>
</evidence>
<dbReference type="EMBL" id="CAJOBH010002367">
    <property type="protein sequence ID" value="CAF3902916.1"/>
    <property type="molecule type" value="Genomic_DNA"/>
</dbReference>
<organism evidence="6 12">
    <name type="scientific">Rotaria magnacalcarata</name>
    <dbReference type="NCBI Taxonomy" id="392030"/>
    <lineage>
        <taxon>Eukaryota</taxon>
        <taxon>Metazoa</taxon>
        <taxon>Spiralia</taxon>
        <taxon>Gnathifera</taxon>
        <taxon>Rotifera</taxon>
        <taxon>Eurotatoria</taxon>
        <taxon>Bdelloidea</taxon>
        <taxon>Philodinida</taxon>
        <taxon>Philodinidae</taxon>
        <taxon>Rotaria</taxon>
    </lineage>
</organism>
<dbReference type="PROSITE" id="PS50280">
    <property type="entry name" value="SET"/>
    <property type="match status" value="1"/>
</dbReference>
<dbReference type="GO" id="GO:0008168">
    <property type="term" value="F:methyltransferase activity"/>
    <property type="evidence" value="ECO:0007669"/>
    <property type="project" value="UniProtKB-KW"/>
</dbReference>
<evidence type="ECO:0008006" key="13">
    <source>
        <dbReference type="Google" id="ProtNLM"/>
    </source>
</evidence>
<dbReference type="InterPro" id="IPR001214">
    <property type="entry name" value="SET_dom"/>
</dbReference>
<evidence type="ECO:0000256" key="1">
    <source>
        <dbReference type="ARBA" id="ARBA00022603"/>
    </source>
</evidence>
<dbReference type="EMBL" id="CAJOBI010001134">
    <property type="protein sequence ID" value="CAF3865064.1"/>
    <property type="molecule type" value="Genomic_DNA"/>
</dbReference>
<dbReference type="Gene3D" id="2.170.270.10">
    <property type="entry name" value="SET domain"/>
    <property type="match status" value="1"/>
</dbReference>
<keyword evidence="2" id="KW-0808">Transferase</keyword>
<feature type="domain" description="Post-SET" evidence="5">
    <location>
        <begin position="150"/>
        <end position="166"/>
    </location>
</feature>
<dbReference type="InterPro" id="IPR046341">
    <property type="entry name" value="SET_dom_sf"/>
</dbReference>
<evidence type="ECO:0000259" key="5">
    <source>
        <dbReference type="PROSITE" id="PS50868"/>
    </source>
</evidence>
<comment type="caution">
    <text evidence="6">The sequence shown here is derived from an EMBL/GenBank/DDBJ whole genome shotgun (WGS) entry which is preliminary data.</text>
</comment>
<dbReference type="EMBL" id="CAJNRE010000058">
    <property type="protein sequence ID" value="CAF1912297.1"/>
    <property type="molecule type" value="Genomic_DNA"/>
</dbReference>
<dbReference type="Proteomes" id="UP000676336">
    <property type="component" value="Unassembled WGS sequence"/>
</dbReference>
<dbReference type="Proteomes" id="UP000681967">
    <property type="component" value="Unassembled WGS sequence"/>
</dbReference>
<dbReference type="PROSITE" id="PS50868">
    <property type="entry name" value="POST_SET"/>
    <property type="match status" value="1"/>
</dbReference>
<dbReference type="Proteomes" id="UP000663855">
    <property type="component" value="Unassembled WGS sequence"/>
</dbReference>
<dbReference type="SUPFAM" id="SSF82199">
    <property type="entry name" value="SET domain"/>
    <property type="match status" value="1"/>
</dbReference>
<dbReference type="GO" id="GO:0032259">
    <property type="term" value="P:methylation"/>
    <property type="evidence" value="ECO:0007669"/>
    <property type="project" value="UniProtKB-KW"/>
</dbReference>